<dbReference type="Gene3D" id="2.40.40.20">
    <property type="match status" value="1"/>
</dbReference>
<name>A0ABX0G8S1_9RHOB</name>
<keyword evidence="6" id="KW-0479">Metal-binding</keyword>
<keyword evidence="9" id="KW-0411">Iron-sulfur</keyword>
<evidence type="ECO:0000259" key="11">
    <source>
        <dbReference type="PROSITE" id="PS51669"/>
    </source>
</evidence>
<gene>
    <name evidence="12" type="ORF">G8O29_12960</name>
</gene>
<dbReference type="PANTHER" id="PTHR43105:SF9">
    <property type="entry name" value="NADPH-FE(3+) OXIDOREDUCTASE SUBUNIT ALPHA"/>
    <property type="match status" value="1"/>
</dbReference>
<dbReference type="PROSITE" id="PS51669">
    <property type="entry name" value="4FE4S_MOW_BIS_MGD"/>
    <property type="match status" value="1"/>
</dbReference>
<keyword evidence="4" id="KW-0004">4Fe-4S</keyword>
<dbReference type="Pfam" id="PF04879">
    <property type="entry name" value="Molybdop_Fe4S4"/>
    <property type="match status" value="1"/>
</dbReference>
<evidence type="ECO:0000313" key="12">
    <source>
        <dbReference type="EMBL" id="NHB77634.1"/>
    </source>
</evidence>
<dbReference type="InterPro" id="IPR006963">
    <property type="entry name" value="Mopterin_OxRdtase_4Fe-4S_dom"/>
</dbReference>
<dbReference type="InterPro" id="IPR006657">
    <property type="entry name" value="MoPterin_dinucl-bd_dom"/>
</dbReference>
<evidence type="ECO:0000256" key="7">
    <source>
        <dbReference type="ARBA" id="ARBA00023002"/>
    </source>
</evidence>
<dbReference type="Pfam" id="PF01568">
    <property type="entry name" value="Molydop_binding"/>
    <property type="match status" value="1"/>
</dbReference>
<keyword evidence="7" id="KW-0560">Oxidoreductase</keyword>
<dbReference type="Gene3D" id="1.10.10.1100">
    <property type="entry name" value="BFD-like [2Fe-2S]-binding domain"/>
    <property type="match status" value="1"/>
</dbReference>
<dbReference type="InterPro" id="IPR009010">
    <property type="entry name" value="Asp_de-COase-like_dom_sf"/>
</dbReference>
<keyword evidence="8" id="KW-0408">Iron</keyword>
<dbReference type="Proteomes" id="UP001515660">
    <property type="component" value="Unassembled WGS sequence"/>
</dbReference>
<dbReference type="RefSeq" id="WP_166403654.1">
    <property type="nucleotide sequence ID" value="NZ_JAANHS010000009.1"/>
</dbReference>
<dbReference type="Gene3D" id="3.40.50.740">
    <property type="match status" value="1"/>
</dbReference>
<proteinExistence type="inferred from homology"/>
<dbReference type="SUPFAM" id="SSF50692">
    <property type="entry name" value="ADC-like"/>
    <property type="match status" value="1"/>
</dbReference>
<dbReference type="EMBL" id="JAANHS010000009">
    <property type="protein sequence ID" value="NHB77634.1"/>
    <property type="molecule type" value="Genomic_DNA"/>
</dbReference>
<evidence type="ECO:0000256" key="4">
    <source>
        <dbReference type="ARBA" id="ARBA00022485"/>
    </source>
</evidence>
<dbReference type="InterPro" id="IPR041854">
    <property type="entry name" value="BFD-like_2Fe2S-bd_dom_sf"/>
</dbReference>
<comment type="similarity">
    <text evidence="3">Belongs to the prokaryotic molybdopterin-containing oxidoreductase family. NasA/NapA/NarB subfamily.</text>
</comment>
<comment type="cofactor">
    <cofactor evidence="2">
        <name>[4Fe-4S] cluster</name>
        <dbReference type="ChEBI" id="CHEBI:49883"/>
    </cofactor>
</comment>
<feature type="domain" description="4Fe-4S Mo/W bis-MGD-type" evidence="11">
    <location>
        <begin position="5"/>
        <end position="61"/>
    </location>
</feature>
<dbReference type="CDD" id="cd02754">
    <property type="entry name" value="MopB_Nitrate-R-NapA-like"/>
    <property type="match status" value="1"/>
</dbReference>
<organism evidence="12 13">
    <name type="scientific">Rhodobacter calidifons</name>
    <dbReference type="NCBI Taxonomy" id="2715277"/>
    <lineage>
        <taxon>Bacteria</taxon>
        <taxon>Pseudomonadati</taxon>
        <taxon>Pseudomonadota</taxon>
        <taxon>Alphaproteobacteria</taxon>
        <taxon>Rhodobacterales</taxon>
        <taxon>Rhodobacter group</taxon>
        <taxon>Rhodobacter</taxon>
    </lineage>
</organism>
<evidence type="ECO:0000256" key="8">
    <source>
        <dbReference type="ARBA" id="ARBA00023004"/>
    </source>
</evidence>
<dbReference type="SUPFAM" id="SSF53706">
    <property type="entry name" value="Formate dehydrogenase/DMSO reductase, domains 1-3"/>
    <property type="match status" value="1"/>
</dbReference>
<comment type="caution">
    <text evidence="12">The sequence shown here is derived from an EMBL/GenBank/DDBJ whole genome shotgun (WGS) entry which is preliminary data.</text>
</comment>
<dbReference type="InterPro" id="IPR007419">
    <property type="entry name" value="BFD-like_2Fe2S-bd_dom"/>
</dbReference>
<evidence type="ECO:0000256" key="9">
    <source>
        <dbReference type="ARBA" id="ARBA00023014"/>
    </source>
</evidence>
<keyword evidence="10" id="KW-0534">Nitrate assimilation</keyword>
<comment type="cofactor">
    <cofactor evidence="1">
        <name>Mo-bis(molybdopterin guanine dinucleotide)</name>
        <dbReference type="ChEBI" id="CHEBI:60539"/>
    </cofactor>
</comment>
<evidence type="ECO:0000256" key="5">
    <source>
        <dbReference type="ARBA" id="ARBA00022505"/>
    </source>
</evidence>
<dbReference type="Pfam" id="PF00384">
    <property type="entry name" value="Molybdopterin"/>
    <property type="match status" value="1"/>
</dbReference>
<evidence type="ECO:0000256" key="6">
    <source>
        <dbReference type="ARBA" id="ARBA00022723"/>
    </source>
</evidence>
<dbReference type="InterPro" id="IPR041957">
    <property type="entry name" value="CT_Nitrate-R-NapA-like"/>
</dbReference>
<dbReference type="CDD" id="cd02791">
    <property type="entry name" value="MopB_CT_Nitrate-R-NapA-like"/>
    <property type="match status" value="1"/>
</dbReference>
<dbReference type="InterPro" id="IPR006656">
    <property type="entry name" value="Mopterin_OxRdtase"/>
</dbReference>
<protein>
    <submittedName>
        <fullName evidence="12">Molybdopterin-dependent oxidoreductase</fullName>
    </submittedName>
</protein>
<evidence type="ECO:0000256" key="10">
    <source>
        <dbReference type="ARBA" id="ARBA00023063"/>
    </source>
</evidence>
<accession>A0ABX0G8S1</accession>
<reference evidence="12 13" key="1">
    <citation type="journal article" date="2022" name="Microorganisms">
        <title>Genome Sequence and Characterization of a Xanthorhodopsin-Containing, Aerobic Anoxygenic Phototrophic Rhodobacter Species, Isolated from Mesophilic Conditions at Yellowstone National Park.</title>
        <authorList>
            <person name="Kyndt J.A."/>
            <person name="Robertson S."/>
            <person name="Shoffstall I.B."/>
            <person name="Ramaley R.F."/>
            <person name="Meyer T.E."/>
        </authorList>
    </citation>
    <scope>NUCLEOTIDE SEQUENCE [LARGE SCALE GENOMIC DNA]</scope>
    <source>
        <strain evidence="12 13">M37P</strain>
    </source>
</reference>
<dbReference type="Gene3D" id="3.40.228.10">
    <property type="entry name" value="Dimethylsulfoxide Reductase, domain 2"/>
    <property type="match status" value="1"/>
</dbReference>
<dbReference type="Pfam" id="PF04324">
    <property type="entry name" value="Fer2_BFD"/>
    <property type="match status" value="1"/>
</dbReference>
<keyword evidence="5" id="KW-0500">Molybdenum</keyword>
<dbReference type="Gene3D" id="2.20.25.90">
    <property type="entry name" value="ADC-like domains"/>
    <property type="match status" value="1"/>
</dbReference>
<keyword evidence="13" id="KW-1185">Reference proteome</keyword>
<dbReference type="PANTHER" id="PTHR43105">
    <property type="entry name" value="RESPIRATORY NITRATE REDUCTASE"/>
    <property type="match status" value="1"/>
</dbReference>
<evidence type="ECO:0000256" key="1">
    <source>
        <dbReference type="ARBA" id="ARBA00001942"/>
    </source>
</evidence>
<dbReference type="SMART" id="SM00926">
    <property type="entry name" value="Molybdop_Fe4S4"/>
    <property type="match status" value="1"/>
</dbReference>
<sequence>MTAPGPSVRTTCPYCGVGCGVLATPDGRGGAAIAGDPDHPANRGRLCVKGAALGETLSMQGRLLAPRIGGAEATWDAALDLIAERFSRTIAAHGPDAVALYVSGQLLTEDYYVANKLMKGFIGSANIDTNSRLCMASSVAGHRRAFGTDTVPGQYDDLEQADLVVLVGTNLAWCHPVLYQRLMAARAARGTKIVVIDPRRTATCEGADLHLAIAPGADAHLFNLLLCRLFDTGGFSAAFLPKLTGADAALTAARAARAEATGLDPADLERFLALWAGTEKVVTLWSQGINQSDSGTDKVNAILNCHLATGRIGRPGMGPFSVTGQPNAMGGREVGGLANMLACHLEIENPVHRAAVQGFWASPTMAERPGLKSVEMFRAVEAGRIRALWILHTNPAVSMPEADRVARAIAACDFAVVSDVWPDTDTARRAHVLLPAAAWGEKDGTVTNSERVISRQRAFLAPPGQARPDWWQLAQVARRMGFAGFDWDGPAAIFAEHAALSGVAGALGSDFDISGLAGADYDGLSPVTWPQGKVRRRRFFADGQFHTPDGRGRMVPVVARLPAPVPEAQPFRLNTGRIRDQWHTMTRTGLSPRLAQHLGEPYLELHPRDAAALGLAPAALACVESPQGRAILRVLVSDRVRPGHPFAPMHWTGETGPTGRTNALVPALTDPVSGQPASKSAAVAIRPLAAAWHGYAVSRTPLRPDCAYWATAPVAGGHAAELACTEAPGDWTALATRILGAAPDMALTDRARGIHRFAVLQAGRLSAALFLSPEPVVLARGHLAGLLGQSAPAALAGRAPADLPDPGPTVCACLNVGLNTLMRAIAAGEVTTLAEIGAALGAGTNCGSCRPELAALLDLRRIAAE</sequence>
<dbReference type="InterPro" id="IPR050123">
    <property type="entry name" value="Prok_molybdopt-oxidoreductase"/>
</dbReference>
<evidence type="ECO:0000256" key="3">
    <source>
        <dbReference type="ARBA" id="ARBA00008747"/>
    </source>
</evidence>
<evidence type="ECO:0000313" key="13">
    <source>
        <dbReference type="Proteomes" id="UP001515660"/>
    </source>
</evidence>
<evidence type="ECO:0000256" key="2">
    <source>
        <dbReference type="ARBA" id="ARBA00001966"/>
    </source>
</evidence>